<sequence length="39" mass="4536">MSKVRFTEEFKLEAIKQITEHHRPVAEVSQRLSVSSHSL</sequence>
<dbReference type="EMBL" id="SHKO01000001">
    <property type="protein sequence ID" value="RZT98242.1"/>
    <property type="molecule type" value="Genomic_DNA"/>
</dbReference>
<dbReference type="InterPro" id="IPR002514">
    <property type="entry name" value="Transposase_8"/>
</dbReference>
<evidence type="ECO:0000313" key="2">
    <source>
        <dbReference type="Proteomes" id="UP000293398"/>
    </source>
</evidence>
<dbReference type="GO" id="GO:0004803">
    <property type="term" value="F:transposase activity"/>
    <property type="evidence" value="ECO:0007669"/>
    <property type="project" value="InterPro"/>
</dbReference>
<dbReference type="GO" id="GO:0006313">
    <property type="term" value="P:DNA transposition"/>
    <property type="evidence" value="ECO:0007669"/>
    <property type="project" value="InterPro"/>
</dbReference>
<dbReference type="GO" id="GO:0043565">
    <property type="term" value="F:sequence-specific DNA binding"/>
    <property type="evidence" value="ECO:0007669"/>
    <property type="project" value="InterPro"/>
</dbReference>
<dbReference type="InterPro" id="IPR010921">
    <property type="entry name" value="Trp_repressor/repl_initiator"/>
</dbReference>
<comment type="caution">
    <text evidence="1">The sequence shown here is derived from an EMBL/GenBank/DDBJ whole genome shotgun (WGS) entry which is preliminary data.</text>
</comment>
<keyword evidence="2" id="KW-1185">Reference proteome</keyword>
<protein>
    <submittedName>
        <fullName evidence="1">Transposase</fullName>
    </submittedName>
</protein>
<dbReference type="SUPFAM" id="SSF48295">
    <property type="entry name" value="TrpR-like"/>
    <property type="match status" value="1"/>
</dbReference>
<dbReference type="Pfam" id="PF01527">
    <property type="entry name" value="HTH_Tnp_1"/>
    <property type="match status" value="1"/>
</dbReference>
<reference evidence="1 2" key="1">
    <citation type="submission" date="2019-02" db="EMBL/GenBank/DDBJ databases">
        <title>Genomic Encyclopedia of Type Strains, Phase IV (KMG-IV): sequencing the most valuable type-strain genomes for metagenomic binning, comparative biology and taxonomic classification.</title>
        <authorList>
            <person name="Goeker M."/>
        </authorList>
    </citation>
    <scope>NUCLEOTIDE SEQUENCE [LARGE SCALE GENOMIC DNA]</scope>
    <source>
        <strain evidence="1 2">DSM 23814</strain>
    </source>
</reference>
<accession>A0A4Q7VPG4</accession>
<proteinExistence type="predicted"/>
<dbReference type="Proteomes" id="UP000293398">
    <property type="component" value="Unassembled WGS sequence"/>
</dbReference>
<dbReference type="AlphaFoldDB" id="A0A4Q7VPG4"/>
<gene>
    <name evidence="1" type="ORF">EV681_0018</name>
</gene>
<evidence type="ECO:0000313" key="1">
    <source>
        <dbReference type="EMBL" id="RZT98242.1"/>
    </source>
</evidence>
<name>A0A4Q7VPG4_9BURK</name>
<organism evidence="1 2">
    <name type="scientific">Advenella incenata</name>
    <dbReference type="NCBI Taxonomy" id="267800"/>
    <lineage>
        <taxon>Bacteria</taxon>
        <taxon>Pseudomonadati</taxon>
        <taxon>Pseudomonadota</taxon>
        <taxon>Betaproteobacteria</taxon>
        <taxon>Burkholderiales</taxon>
        <taxon>Alcaligenaceae</taxon>
    </lineage>
</organism>